<feature type="compositionally biased region" description="Basic and acidic residues" evidence="1">
    <location>
        <begin position="88"/>
        <end position="102"/>
    </location>
</feature>
<evidence type="ECO:0000313" key="3">
    <source>
        <dbReference type="Proteomes" id="UP000069940"/>
    </source>
</evidence>
<sequence>MPAISPPHCGSGSPPSTPPLANSTPADQVSTPNCGPGSPVSSPFGNTTPSWANDSLNGLANWIHSVDTPDKPPTNLDTDSDSIMIEETTTKPKTTESKEEKSGSSATVHRPVQSKPEPETESKPIAGPKDFKSLFLDTSMLMAIYEKPEKPSLPKPSKDRLSLKKRIPMRLASEDQIGNDNGSPGPSSVADPDRHTNNPEVTPNPVSQPGRRNATLLSSKESTPKPVRQPGRRNAMLLSSEDESTPKPLSVQRSAHKQPGNDAQPGQPAGPSKLPLSVQRPVQRPLPLFCHIV</sequence>
<accession>A0ABM1Z2A3</accession>
<feature type="compositionally biased region" description="Low complexity" evidence="1">
    <location>
        <begin position="1"/>
        <end position="14"/>
    </location>
</feature>
<proteinExistence type="predicted"/>
<evidence type="ECO:0000256" key="1">
    <source>
        <dbReference type="SAM" id="MobiDB-lite"/>
    </source>
</evidence>
<dbReference type="EnsemblMetazoa" id="AALFPA23_014341.R20843">
    <property type="protein sequence ID" value="AALFPA23_014341.P20843"/>
    <property type="gene ID" value="AALFPA23_014341"/>
</dbReference>
<feature type="compositionally biased region" description="Polar residues" evidence="1">
    <location>
        <begin position="20"/>
        <end position="58"/>
    </location>
</feature>
<feature type="region of interest" description="Disordered" evidence="1">
    <location>
        <begin position="145"/>
        <end position="284"/>
    </location>
</feature>
<protein>
    <submittedName>
        <fullName evidence="2">Uncharacterized protein</fullName>
    </submittedName>
</protein>
<feature type="region of interest" description="Disordered" evidence="1">
    <location>
        <begin position="1"/>
        <end position="131"/>
    </location>
</feature>
<name>A0ABM1Z2A3_AEDAL</name>
<feature type="compositionally biased region" description="Polar residues" evidence="1">
    <location>
        <begin position="176"/>
        <end position="186"/>
    </location>
</feature>
<evidence type="ECO:0000313" key="2">
    <source>
        <dbReference type="EnsemblMetazoa" id="AALFPA23_014341.P20843"/>
    </source>
</evidence>
<feature type="compositionally biased region" description="Basic and acidic residues" evidence="1">
    <location>
        <begin position="146"/>
        <end position="162"/>
    </location>
</feature>
<reference evidence="2" key="2">
    <citation type="submission" date="2025-05" db="UniProtKB">
        <authorList>
            <consortium name="EnsemblMetazoa"/>
        </authorList>
    </citation>
    <scope>IDENTIFICATION</scope>
    <source>
        <strain evidence="2">Foshan</strain>
    </source>
</reference>
<organism evidence="2 3">
    <name type="scientific">Aedes albopictus</name>
    <name type="common">Asian tiger mosquito</name>
    <name type="synonym">Stegomyia albopicta</name>
    <dbReference type="NCBI Taxonomy" id="7160"/>
    <lineage>
        <taxon>Eukaryota</taxon>
        <taxon>Metazoa</taxon>
        <taxon>Ecdysozoa</taxon>
        <taxon>Arthropoda</taxon>
        <taxon>Hexapoda</taxon>
        <taxon>Insecta</taxon>
        <taxon>Pterygota</taxon>
        <taxon>Neoptera</taxon>
        <taxon>Endopterygota</taxon>
        <taxon>Diptera</taxon>
        <taxon>Nematocera</taxon>
        <taxon>Culicoidea</taxon>
        <taxon>Culicidae</taxon>
        <taxon>Culicinae</taxon>
        <taxon>Aedini</taxon>
        <taxon>Aedes</taxon>
        <taxon>Stegomyia</taxon>
    </lineage>
</organism>
<dbReference type="RefSeq" id="XP_029729371.2">
    <property type="nucleotide sequence ID" value="XM_029873511.2"/>
</dbReference>
<dbReference type="GeneID" id="109419018"/>
<keyword evidence="3" id="KW-1185">Reference proteome</keyword>
<dbReference type="Proteomes" id="UP000069940">
    <property type="component" value="Unassembled WGS sequence"/>
</dbReference>
<feature type="compositionally biased region" description="Polar residues" evidence="1">
    <location>
        <begin position="198"/>
        <end position="207"/>
    </location>
</feature>
<reference evidence="3" key="1">
    <citation type="journal article" date="2015" name="Proc. Natl. Acad. Sci. U.S.A.">
        <title>Genome sequence of the Asian Tiger mosquito, Aedes albopictus, reveals insights into its biology, genetics, and evolution.</title>
        <authorList>
            <person name="Chen X.G."/>
            <person name="Jiang X."/>
            <person name="Gu J."/>
            <person name="Xu M."/>
            <person name="Wu Y."/>
            <person name="Deng Y."/>
            <person name="Zhang C."/>
            <person name="Bonizzoni M."/>
            <person name="Dermauw W."/>
            <person name="Vontas J."/>
            <person name="Armbruster P."/>
            <person name="Huang X."/>
            <person name="Yang Y."/>
            <person name="Zhang H."/>
            <person name="He W."/>
            <person name="Peng H."/>
            <person name="Liu Y."/>
            <person name="Wu K."/>
            <person name="Chen J."/>
            <person name="Lirakis M."/>
            <person name="Topalis P."/>
            <person name="Van Leeuwen T."/>
            <person name="Hall A.B."/>
            <person name="Jiang X."/>
            <person name="Thorpe C."/>
            <person name="Mueller R.L."/>
            <person name="Sun C."/>
            <person name="Waterhouse R.M."/>
            <person name="Yan G."/>
            <person name="Tu Z.J."/>
            <person name="Fang X."/>
            <person name="James A.A."/>
        </authorList>
    </citation>
    <scope>NUCLEOTIDE SEQUENCE [LARGE SCALE GENOMIC DNA]</scope>
    <source>
        <strain evidence="3">Foshan</strain>
    </source>
</reference>